<keyword evidence="1 4" id="KW-0378">Hydrolase</keyword>
<keyword evidence="2 4" id="KW-0442">Lipid degradation</keyword>
<protein>
    <submittedName>
        <fullName evidence="6">Phospholipase, putative</fullName>
    </submittedName>
</protein>
<evidence type="ECO:0000256" key="2">
    <source>
        <dbReference type="ARBA" id="ARBA00022963"/>
    </source>
</evidence>
<name>Q0AYW8_SYNWW</name>
<keyword evidence="3 4" id="KW-0443">Lipid metabolism</keyword>
<feature type="active site" description="Proton acceptor" evidence="4">
    <location>
        <position position="157"/>
    </location>
</feature>
<feature type="domain" description="PNPLA" evidence="5">
    <location>
        <begin position="12"/>
        <end position="170"/>
    </location>
</feature>
<feature type="short sequence motif" description="GXSXG" evidence="4">
    <location>
        <begin position="43"/>
        <end position="47"/>
    </location>
</feature>
<gene>
    <name evidence="6" type="ordered locus">Swol_0765</name>
</gene>
<dbReference type="InterPro" id="IPR050301">
    <property type="entry name" value="NTE"/>
</dbReference>
<dbReference type="Pfam" id="PF01734">
    <property type="entry name" value="Patatin"/>
    <property type="match status" value="1"/>
</dbReference>
<dbReference type="GO" id="GO:0016787">
    <property type="term" value="F:hydrolase activity"/>
    <property type="evidence" value="ECO:0007669"/>
    <property type="project" value="UniProtKB-UniRule"/>
</dbReference>
<dbReference type="GO" id="GO:0016042">
    <property type="term" value="P:lipid catabolic process"/>
    <property type="evidence" value="ECO:0007669"/>
    <property type="project" value="UniProtKB-UniRule"/>
</dbReference>
<proteinExistence type="predicted"/>
<evidence type="ECO:0000313" key="7">
    <source>
        <dbReference type="Proteomes" id="UP000001968"/>
    </source>
</evidence>
<evidence type="ECO:0000256" key="4">
    <source>
        <dbReference type="PROSITE-ProRule" id="PRU01161"/>
    </source>
</evidence>
<organism evidence="6 7">
    <name type="scientific">Syntrophomonas wolfei subsp. wolfei (strain DSM 2245B / Goettingen)</name>
    <dbReference type="NCBI Taxonomy" id="335541"/>
    <lineage>
        <taxon>Bacteria</taxon>
        <taxon>Bacillati</taxon>
        <taxon>Bacillota</taxon>
        <taxon>Clostridia</taxon>
        <taxon>Eubacteriales</taxon>
        <taxon>Syntrophomonadaceae</taxon>
        <taxon>Syntrophomonas</taxon>
    </lineage>
</organism>
<dbReference type="RefSeq" id="WP_011640191.1">
    <property type="nucleotide sequence ID" value="NC_008346.1"/>
</dbReference>
<dbReference type="PROSITE" id="PS51635">
    <property type="entry name" value="PNPLA"/>
    <property type="match status" value="1"/>
</dbReference>
<sequence>MLDDKFRPRVALVLGAGSARGLAHIGVIQVLREHHIPFDFIVGSSMGAMVGGIYAAGADIKMLDRMLENMDTNVFYDVHVPRLGFMSGKKITSFLELMTKKKSFAELDLPLLTVATDLLSGERVVLEEGSVAEAIRASISIPGIFTPVQQEGMILVDGAVVDRLPIEVARSRGADLIIAVDVTFGPGKNVSIVNTMDVIMASLDIMGKQHFDLVHPGADILIQPAVGSFQPGDFDKSRQIVDQGRIATEQKIDEILEKIMAQAATKIEGFNS</sequence>
<dbReference type="PANTHER" id="PTHR14226:SF76">
    <property type="entry name" value="NTE FAMILY PROTEIN RSSA"/>
    <property type="match status" value="1"/>
</dbReference>
<dbReference type="HOGENOM" id="CLU_047251_4_2_9"/>
<dbReference type="Gene3D" id="3.40.1090.10">
    <property type="entry name" value="Cytosolic phospholipase A2 catalytic domain"/>
    <property type="match status" value="2"/>
</dbReference>
<accession>Q0AYW8</accession>
<dbReference type="eggNOG" id="COG1752">
    <property type="taxonomic scope" value="Bacteria"/>
</dbReference>
<dbReference type="InterPro" id="IPR002641">
    <property type="entry name" value="PNPLA_dom"/>
</dbReference>
<dbReference type="Proteomes" id="UP000001968">
    <property type="component" value="Chromosome"/>
</dbReference>
<feature type="active site" description="Nucleophile" evidence="4">
    <location>
        <position position="45"/>
    </location>
</feature>
<dbReference type="InterPro" id="IPR016035">
    <property type="entry name" value="Acyl_Trfase/lysoPLipase"/>
</dbReference>
<dbReference type="OrthoDB" id="9770965at2"/>
<keyword evidence="7" id="KW-1185">Reference proteome</keyword>
<evidence type="ECO:0000259" key="5">
    <source>
        <dbReference type="PROSITE" id="PS51635"/>
    </source>
</evidence>
<evidence type="ECO:0000313" key="6">
    <source>
        <dbReference type="EMBL" id="ABI68086.1"/>
    </source>
</evidence>
<evidence type="ECO:0000256" key="3">
    <source>
        <dbReference type="ARBA" id="ARBA00023098"/>
    </source>
</evidence>
<dbReference type="SUPFAM" id="SSF52151">
    <property type="entry name" value="FabD/lysophospholipase-like"/>
    <property type="match status" value="1"/>
</dbReference>
<comment type="caution">
    <text evidence="4">Lacks conserved residue(s) required for the propagation of feature annotation.</text>
</comment>
<dbReference type="KEGG" id="swo:Swol_0765"/>
<dbReference type="AlphaFoldDB" id="Q0AYW8"/>
<feature type="short sequence motif" description="DGA/G" evidence="4">
    <location>
        <begin position="157"/>
        <end position="159"/>
    </location>
</feature>
<evidence type="ECO:0000256" key="1">
    <source>
        <dbReference type="ARBA" id="ARBA00022801"/>
    </source>
</evidence>
<reference evidence="7" key="1">
    <citation type="journal article" date="2010" name="Environ. Microbiol.">
        <title>The genome of Syntrophomonas wolfei: new insights into syntrophic metabolism and biohydrogen production.</title>
        <authorList>
            <person name="Sieber J.R."/>
            <person name="Sims D.R."/>
            <person name="Han C."/>
            <person name="Kim E."/>
            <person name="Lykidis A."/>
            <person name="Lapidus A.L."/>
            <person name="McDonnald E."/>
            <person name="Rohlin L."/>
            <person name="Culley D.E."/>
            <person name="Gunsalus R."/>
            <person name="McInerney M.J."/>
        </authorList>
    </citation>
    <scope>NUCLEOTIDE SEQUENCE [LARGE SCALE GENOMIC DNA]</scope>
    <source>
        <strain evidence="7">DSM 2245B / Goettingen</strain>
    </source>
</reference>
<dbReference type="PANTHER" id="PTHR14226">
    <property type="entry name" value="NEUROPATHY TARGET ESTERASE/SWISS CHEESE D.MELANOGASTER"/>
    <property type="match status" value="1"/>
</dbReference>
<dbReference type="EMBL" id="CP000448">
    <property type="protein sequence ID" value="ABI68086.1"/>
    <property type="molecule type" value="Genomic_DNA"/>
</dbReference>